<dbReference type="KEGG" id="dmm:dnm_079410"/>
<dbReference type="AlphaFoldDB" id="A0A975BV18"/>
<protein>
    <submittedName>
        <fullName evidence="1">Uncharacterized protein</fullName>
    </submittedName>
</protein>
<proteinExistence type="predicted"/>
<reference evidence="1" key="1">
    <citation type="journal article" date="2021" name="Microb. Physiol.">
        <title>Proteogenomic Insights into the Physiology of Marine, Sulfate-Reducing, Filamentous Desulfonema limicola and Desulfonema magnum.</title>
        <authorList>
            <person name="Schnaars V."/>
            <person name="Wohlbrand L."/>
            <person name="Scheve S."/>
            <person name="Hinrichs C."/>
            <person name="Reinhardt R."/>
            <person name="Rabus R."/>
        </authorList>
    </citation>
    <scope>NUCLEOTIDE SEQUENCE</scope>
    <source>
        <strain evidence="1">4be13</strain>
    </source>
</reference>
<gene>
    <name evidence="1" type="ORF">dnm_079410</name>
</gene>
<accession>A0A975BV18</accession>
<name>A0A975BV18_9BACT</name>
<keyword evidence="2" id="KW-1185">Reference proteome</keyword>
<sequence>MPNDKTLSKINDQTSGVPDLQFVNIPGFLRRTGTPGQTASLILRMSLFWSLILISDEVCGKQRF</sequence>
<dbReference type="EMBL" id="CP061800">
    <property type="protein sequence ID" value="QTA91867.1"/>
    <property type="molecule type" value="Genomic_DNA"/>
</dbReference>
<evidence type="ECO:0000313" key="1">
    <source>
        <dbReference type="EMBL" id="QTA91867.1"/>
    </source>
</evidence>
<dbReference type="Proteomes" id="UP000663722">
    <property type="component" value="Chromosome"/>
</dbReference>
<evidence type="ECO:0000313" key="2">
    <source>
        <dbReference type="Proteomes" id="UP000663722"/>
    </source>
</evidence>
<organism evidence="1 2">
    <name type="scientific">Desulfonema magnum</name>
    <dbReference type="NCBI Taxonomy" id="45655"/>
    <lineage>
        <taxon>Bacteria</taxon>
        <taxon>Pseudomonadati</taxon>
        <taxon>Thermodesulfobacteriota</taxon>
        <taxon>Desulfobacteria</taxon>
        <taxon>Desulfobacterales</taxon>
        <taxon>Desulfococcaceae</taxon>
        <taxon>Desulfonema</taxon>
    </lineage>
</organism>